<dbReference type="RefSeq" id="WP_143179645.1">
    <property type="nucleotide sequence ID" value="NZ_FRBK01000010.1"/>
</dbReference>
<dbReference type="Proteomes" id="UP000184388">
    <property type="component" value="Unassembled WGS sequence"/>
</dbReference>
<feature type="compositionally biased region" description="Low complexity" evidence="1">
    <location>
        <begin position="160"/>
        <end position="174"/>
    </location>
</feature>
<evidence type="ECO:0000256" key="1">
    <source>
        <dbReference type="SAM" id="MobiDB-lite"/>
    </source>
</evidence>
<comment type="caution">
    <text evidence="2">The sequence shown here is derived from an EMBL/GenBank/DDBJ whole genome shotgun (WGS) entry which is preliminary data.</text>
</comment>
<accession>A0A9X8MYT1</accession>
<evidence type="ECO:0000313" key="3">
    <source>
        <dbReference type="Proteomes" id="UP000184388"/>
    </source>
</evidence>
<dbReference type="EMBL" id="FRBK01000010">
    <property type="protein sequence ID" value="SHM34649.1"/>
    <property type="molecule type" value="Genomic_DNA"/>
</dbReference>
<organism evidence="2 3">
    <name type="scientific">Streptomyces yunnanensis</name>
    <dbReference type="NCBI Taxonomy" id="156453"/>
    <lineage>
        <taxon>Bacteria</taxon>
        <taxon>Bacillati</taxon>
        <taxon>Actinomycetota</taxon>
        <taxon>Actinomycetes</taxon>
        <taxon>Kitasatosporales</taxon>
        <taxon>Streptomycetaceae</taxon>
        <taxon>Streptomyces</taxon>
    </lineage>
</organism>
<feature type="region of interest" description="Disordered" evidence="1">
    <location>
        <begin position="1"/>
        <end position="277"/>
    </location>
</feature>
<protein>
    <submittedName>
        <fullName evidence="2">Uncharacterized protein</fullName>
    </submittedName>
</protein>
<feature type="compositionally biased region" description="Low complexity" evidence="1">
    <location>
        <begin position="127"/>
        <end position="150"/>
    </location>
</feature>
<feature type="compositionally biased region" description="Pro residues" evidence="1">
    <location>
        <begin position="25"/>
        <end position="34"/>
    </location>
</feature>
<feature type="compositionally biased region" description="Basic and acidic residues" evidence="1">
    <location>
        <begin position="239"/>
        <end position="256"/>
    </location>
</feature>
<dbReference type="AlphaFoldDB" id="A0A9X8MYT1"/>
<name>A0A9X8MYT1_9ACTN</name>
<reference evidence="3" key="1">
    <citation type="submission" date="2016-11" db="EMBL/GenBank/DDBJ databases">
        <authorList>
            <person name="Jaros S."/>
            <person name="Januszkiewicz K."/>
            <person name="Wedrychowicz H."/>
        </authorList>
    </citation>
    <scope>NUCLEOTIDE SEQUENCE [LARGE SCALE GENOMIC DNA]</scope>
    <source>
        <strain evidence="3">CGMCC 4.3555</strain>
    </source>
</reference>
<feature type="compositionally biased region" description="Polar residues" evidence="1">
    <location>
        <begin position="266"/>
        <end position="277"/>
    </location>
</feature>
<gene>
    <name evidence="2" type="ORF">SAMN05216268_110130</name>
</gene>
<evidence type="ECO:0000313" key="2">
    <source>
        <dbReference type="EMBL" id="SHM34649.1"/>
    </source>
</evidence>
<feature type="compositionally biased region" description="Basic and acidic residues" evidence="1">
    <location>
        <begin position="93"/>
        <end position="111"/>
    </location>
</feature>
<proteinExistence type="predicted"/>
<sequence>MPEMPERTPAASGDYLGRLLARYAPAPPSDPFGPPDGADASGRRTRVRPRLPGPFERVEALRGPAAVEPDDDGRLAPRPSGWPAPSPGAAEPPRAERWSEIRTRHERETVLRTEAAPVADPDRAAADRGPGPAPLLRPAATAVPGTRAAAEGVRPRGRSTAPGGERTAAGRGAPPGDPEAAEPATGVLRPRTDAVPAPRRPAPPRAGSAGGRRGPRGPAERVVHVQIGRLEVSTAGAADSRRPTADGHPARPERRAPALSLADYLASQQRTSGGRST</sequence>